<dbReference type="Proteomes" id="UP000198379">
    <property type="component" value="Unassembled WGS sequence"/>
</dbReference>
<evidence type="ECO:0000313" key="2">
    <source>
        <dbReference type="Proteomes" id="UP000198379"/>
    </source>
</evidence>
<evidence type="ECO:0008006" key="3">
    <source>
        <dbReference type="Google" id="ProtNLM"/>
    </source>
</evidence>
<keyword evidence="2" id="KW-1185">Reference proteome</keyword>
<dbReference type="RefSeq" id="WP_143337051.1">
    <property type="nucleotide sequence ID" value="NZ_BMEP01000003.1"/>
</dbReference>
<protein>
    <recommendedName>
        <fullName evidence="3">Outer membrane protein beta-barrel domain-containing protein</fullName>
    </recommendedName>
</protein>
<accession>A0A238WG84</accession>
<gene>
    <name evidence="1" type="ORF">SAMN06265376_1011039</name>
</gene>
<dbReference type="AlphaFoldDB" id="A0A238WG84"/>
<dbReference type="OrthoDB" id="9954167at2"/>
<sequence length="216" mass="24685">MKKCIGFKYVFQWITKIKQTLFIICCFFIFQSNFAQNIEMEVGVGIGNVVGEVHEKGKGELFLSVFKSYKFGELGLDLSTGGNFIPGNLSTMEENIEIVSPNDSKFWSISALYRCKIKKHFFIEPRLGFASLYSFVHTDNTRRINQSNFTAGFGIGARIERFVVSLRYQYYGETADFEGVRNTETIISNSEPFDAILLRVSFRFGLGNLFKKKESE</sequence>
<name>A0A238WG84_9FLAO</name>
<evidence type="ECO:0000313" key="1">
    <source>
        <dbReference type="EMBL" id="SNR45447.1"/>
    </source>
</evidence>
<organism evidence="1 2">
    <name type="scientific">Dokdonia pacifica</name>
    <dbReference type="NCBI Taxonomy" id="1627892"/>
    <lineage>
        <taxon>Bacteria</taxon>
        <taxon>Pseudomonadati</taxon>
        <taxon>Bacteroidota</taxon>
        <taxon>Flavobacteriia</taxon>
        <taxon>Flavobacteriales</taxon>
        <taxon>Flavobacteriaceae</taxon>
        <taxon>Dokdonia</taxon>
    </lineage>
</organism>
<proteinExistence type="predicted"/>
<reference evidence="1 2" key="1">
    <citation type="submission" date="2017-06" db="EMBL/GenBank/DDBJ databases">
        <authorList>
            <person name="Kim H.J."/>
            <person name="Triplett B.A."/>
        </authorList>
    </citation>
    <scope>NUCLEOTIDE SEQUENCE [LARGE SCALE GENOMIC DNA]</scope>
    <source>
        <strain evidence="1 2">DSM 25597</strain>
    </source>
</reference>
<dbReference type="EMBL" id="FZNY01000001">
    <property type="protein sequence ID" value="SNR45447.1"/>
    <property type="molecule type" value="Genomic_DNA"/>
</dbReference>